<evidence type="ECO:0000313" key="2">
    <source>
        <dbReference type="Proteomes" id="UP000434639"/>
    </source>
</evidence>
<protein>
    <submittedName>
        <fullName evidence="1">Flagellar protein</fullName>
    </submittedName>
</protein>
<keyword evidence="2" id="KW-1185">Reference proteome</keyword>
<dbReference type="OrthoDB" id="165650at2"/>
<keyword evidence="1" id="KW-0969">Cilium</keyword>
<evidence type="ECO:0000313" key="1">
    <source>
        <dbReference type="EMBL" id="MTH52748.1"/>
    </source>
</evidence>
<reference evidence="1 2" key="1">
    <citation type="journal article" date="2017" name="Int. J. Syst. Evol. Microbiol.">
        <title>Bacillus mangrovi sp. nov., isolated from a sediment sample from a mangrove forest.</title>
        <authorList>
            <person name="Gupta V."/>
            <person name="Singh P.K."/>
            <person name="Korpole S."/>
            <person name="Tanuku N.R.S."/>
            <person name="Pinnaka A.K."/>
        </authorList>
    </citation>
    <scope>NUCLEOTIDE SEQUENCE [LARGE SCALE GENOMIC DNA]</scope>
    <source>
        <strain evidence="1 2">KCTC 33872</strain>
    </source>
</reference>
<dbReference type="EMBL" id="WMIB01000002">
    <property type="protein sequence ID" value="MTH52748.1"/>
    <property type="molecule type" value="Genomic_DNA"/>
</dbReference>
<organism evidence="1 2">
    <name type="scientific">Metabacillus mangrovi</name>
    <dbReference type="NCBI Taxonomy" id="1491830"/>
    <lineage>
        <taxon>Bacteria</taxon>
        <taxon>Bacillati</taxon>
        <taxon>Bacillota</taxon>
        <taxon>Bacilli</taxon>
        <taxon>Bacillales</taxon>
        <taxon>Bacillaceae</taxon>
        <taxon>Metabacillus</taxon>
    </lineage>
</organism>
<dbReference type="InterPro" id="IPR013367">
    <property type="entry name" value="Flagellar_put"/>
</dbReference>
<proteinExistence type="predicted"/>
<dbReference type="Pfam" id="PF12611">
    <property type="entry name" value="Flagellar_put"/>
    <property type="match status" value="1"/>
</dbReference>
<keyword evidence="1" id="KW-0282">Flagellum</keyword>
<gene>
    <name evidence="1" type="ORF">GKZ89_04945</name>
</gene>
<comment type="caution">
    <text evidence="1">The sequence shown here is derived from an EMBL/GenBank/DDBJ whole genome shotgun (WGS) entry which is preliminary data.</text>
</comment>
<sequence length="137" mass="15502">MEPSSIRMRLSGFLKRQLEAMERIDHLTLPPLFLYRKETVKTPNASLESYLGKELTISKHAQARLKERSISLPEDKWLKMNSSLKTAMQKGVKEALVLSEEGAFIVNVKKAVIITAMNRKEASSQIFTNINGTIILD</sequence>
<dbReference type="AlphaFoldDB" id="A0A7X2S3V7"/>
<accession>A0A7X2S3V7</accession>
<dbReference type="Proteomes" id="UP000434639">
    <property type="component" value="Unassembled WGS sequence"/>
</dbReference>
<name>A0A7X2S3V7_9BACI</name>
<dbReference type="NCBIfam" id="TIGR02530">
    <property type="entry name" value="flg_new"/>
    <property type="match status" value="1"/>
</dbReference>
<keyword evidence="1" id="KW-0966">Cell projection</keyword>